<gene>
    <name evidence="1" type="ORF">ACJMK2_005429</name>
</gene>
<name>A0ABD3VQD1_SINWO</name>
<reference evidence="1 2" key="1">
    <citation type="submission" date="2024-11" db="EMBL/GenBank/DDBJ databases">
        <title>Chromosome-level genome assembly of the freshwater bivalve Anodonta woodiana.</title>
        <authorList>
            <person name="Chen X."/>
        </authorList>
    </citation>
    <scope>NUCLEOTIDE SEQUENCE [LARGE SCALE GENOMIC DNA]</scope>
    <source>
        <strain evidence="1">MN2024</strain>
        <tissue evidence="1">Gills</tissue>
    </source>
</reference>
<evidence type="ECO:0000313" key="2">
    <source>
        <dbReference type="Proteomes" id="UP001634394"/>
    </source>
</evidence>
<evidence type="ECO:0000313" key="1">
    <source>
        <dbReference type="EMBL" id="KAL3863682.1"/>
    </source>
</evidence>
<keyword evidence="2" id="KW-1185">Reference proteome</keyword>
<accession>A0ABD3VQD1</accession>
<protein>
    <submittedName>
        <fullName evidence="1">Uncharacterized protein</fullName>
    </submittedName>
</protein>
<dbReference type="AlphaFoldDB" id="A0ABD3VQD1"/>
<sequence>MANCGFYSDPCNERTYGVPDGQLYNVNPSCTQGSISWSYPKGTLRLFFAPTDLKDDMFAVCFQSHANKSTFDVLDATNGDKKPCKRISDTEVCTDYHTNGVIADVEAKGPLRYLDEIRYRIVTEDQKPPVVVNMP</sequence>
<dbReference type="EMBL" id="JBJQND010000010">
    <property type="protein sequence ID" value="KAL3863682.1"/>
    <property type="molecule type" value="Genomic_DNA"/>
</dbReference>
<organism evidence="1 2">
    <name type="scientific">Sinanodonta woodiana</name>
    <name type="common">Chinese pond mussel</name>
    <name type="synonym">Anodonta woodiana</name>
    <dbReference type="NCBI Taxonomy" id="1069815"/>
    <lineage>
        <taxon>Eukaryota</taxon>
        <taxon>Metazoa</taxon>
        <taxon>Spiralia</taxon>
        <taxon>Lophotrochozoa</taxon>
        <taxon>Mollusca</taxon>
        <taxon>Bivalvia</taxon>
        <taxon>Autobranchia</taxon>
        <taxon>Heteroconchia</taxon>
        <taxon>Palaeoheterodonta</taxon>
        <taxon>Unionida</taxon>
        <taxon>Unionoidea</taxon>
        <taxon>Unionidae</taxon>
        <taxon>Unioninae</taxon>
        <taxon>Sinanodonta</taxon>
    </lineage>
</organism>
<dbReference type="Proteomes" id="UP001634394">
    <property type="component" value="Unassembled WGS sequence"/>
</dbReference>
<proteinExistence type="predicted"/>
<comment type="caution">
    <text evidence="1">The sequence shown here is derived from an EMBL/GenBank/DDBJ whole genome shotgun (WGS) entry which is preliminary data.</text>
</comment>